<organism evidence="2 3">
    <name type="scientific">Ascobolus immersus RN42</name>
    <dbReference type="NCBI Taxonomy" id="1160509"/>
    <lineage>
        <taxon>Eukaryota</taxon>
        <taxon>Fungi</taxon>
        <taxon>Dikarya</taxon>
        <taxon>Ascomycota</taxon>
        <taxon>Pezizomycotina</taxon>
        <taxon>Pezizomycetes</taxon>
        <taxon>Pezizales</taxon>
        <taxon>Ascobolaceae</taxon>
        <taxon>Ascobolus</taxon>
    </lineage>
</organism>
<feature type="compositionally biased region" description="Basic and acidic residues" evidence="1">
    <location>
        <begin position="1"/>
        <end position="14"/>
    </location>
</feature>
<dbReference type="Proteomes" id="UP000275078">
    <property type="component" value="Unassembled WGS sequence"/>
</dbReference>
<name>A0A3N4HEJ8_ASCIM</name>
<dbReference type="AlphaFoldDB" id="A0A3N4HEJ8"/>
<sequence>MEKELEREGQRKAQELLSAAGKEEKREKVEKALLSARIEARCCIALDCATMGTDIPEKEYDKALELATAPEKNLRRDEQDGFRDGFDNFGLSRIASLAITTFPDKVPRILTMAQDYTYPRLLAPHSSQFLELAGVAPGDLLEFIRRITSKAPNGQPGPQQKGFLLLLRGSQAGQIVTGYPITKPEDASGTSRLLESPEWLPSQGQ</sequence>
<evidence type="ECO:0000313" key="3">
    <source>
        <dbReference type="Proteomes" id="UP000275078"/>
    </source>
</evidence>
<protein>
    <submittedName>
        <fullName evidence="2">Uncharacterized protein</fullName>
    </submittedName>
</protein>
<proteinExistence type="predicted"/>
<keyword evidence="3" id="KW-1185">Reference proteome</keyword>
<accession>A0A3N4HEJ8</accession>
<feature type="region of interest" description="Disordered" evidence="1">
    <location>
        <begin position="179"/>
        <end position="205"/>
    </location>
</feature>
<evidence type="ECO:0000256" key="1">
    <source>
        <dbReference type="SAM" id="MobiDB-lite"/>
    </source>
</evidence>
<evidence type="ECO:0000313" key="2">
    <source>
        <dbReference type="EMBL" id="RPA72619.1"/>
    </source>
</evidence>
<feature type="region of interest" description="Disordered" evidence="1">
    <location>
        <begin position="1"/>
        <end position="25"/>
    </location>
</feature>
<reference evidence="2 3" key="1">
    <citation type="journal article" date="2018" name="Nat. Ecol. Evol.">
        <title>Pezizomycetes genomes reveal the molecular basis of ectomycorrhizal truffle lifestyle.</title>
        <authorList>
            <person name="Murat C."/>
            <person name="Payen T."/>
            <person name="Noel B."/>
            <person name="Kuo A."/>
            <person name="Morin E."/>
            <person name="Chen J."/>
            <person name="Kohler A."/>
            <person name="Krizsan K."/>
            <person name="Balestrini R."/>
            <person name="Da Silva C."/>
            <person name="Montanini B."/>
            <person name="Hainaut M."/>
            <person name="Levati E."/>
            <person name="Barry K.W."/>
            <person name="Belfiori B."/>
            <person name="Cichocki N."/>
            <person name="Clum A."/>
            <person name="Dockter R.B."/>
            <person name="Fauchery L."/>
            <person name="Guy J."/>
            <person name="Iotti M."/>
            <person name="Le Tacon F."/>
            <person name="Lindquist E.A."/>
            <person name="Lipzen A."/>
            <person name="Malagnac F."/>
            <person name="Mello A."/>
            <person name="Molinier V."/>
            <person name="Miyauchi S."/>
            <person name="Poulain J."/>
            <person name="Riccioni C."/>
            <person name="Rubini A."/>
            <person name="Sitrit Y."/>
            <person name="Splivallo R."/>
            <person name="Traeger S."/>
            <person name="Wang M."/>
            <person name="Zifcakova L."/>
            <person name="Wipf D."/>
            <person name="Zambonelli A."/>
            <person name="Paolocci F."/>
            <person name="Nowrousian M."/>
            <person name="Ottonello S."/>
            <person name="Baldrian P."/>
            <person name="Spatafora J.W."/>
            <person name="Henrissat B."/>
            <person name="Nagy L.G."/>
            <person name="Aury J.M."/>
            <person name="Wincker P."/>
            <person name="Grigoriev I.V."/>
            <person name="Bonfante P."/>
            <person name="Martin F.M."/>
        </authorList>
    </citation>
    <scope>NUCLEOTIDE SEQUENCE [LARGE SCALE GENOMIC DNA]</scope>
    <source>
        <strain evidence="2 3">RN42</strain>
    </source>
</reference>
<gene>
    <name evidence="2" type="ORF">BJ508DRAFT_381466</name>
</gene>
<dbReference type="EMBL" id="ML119854">
    <property type="protein sequence ID" value="RPA72619.1"/>
    <property type="molecule type" value="Genomic_DNA"/>
</dbReference>